<keyword evidence="1" id="KW-1133">Transmembrane helix</keyword>
<dbReference type="EMBL" id="KY747497">
    <property type="protein sequence ID" value="ASK51269.1"/>
    <property type="molecule type" value="Genomic_DNA"/>
</dbReference>
<dbReference type="InterPro" id="IPR006956">
    <property type="entry name" value="Poxvirus_L5"/>
</dbReference>
<proteinExistence type="predicted"/>
<organism evidence="2 3">
    <name type="scientific">Eptesipox virus</name>
    <dbReference type="NCBI Taxonomy" id="1329402"/>
    <lineage>
        <taxon>Viruses</taxon>
        <taxon>Varidnaviria</taxon>
        <taxon>Bamfordvirae</taxon>
        <taxon>Nucleocytoviricota</taxon>
        <taxon>Pokkesviricetes</taxon>
        <taxon>Chitovirales</taxon>
        <taxon>Poxviridae</taxon>
        <taxon>Chordopoxvirinae</taxon>
        <taxon>Vespertilionpoxvirus</taxon>
        <taxon>Vespertilionpoxvirus eptesipox</taxon>
    </lineage>
</organism>
<protein>
    <submittedName>
        <fullName evidence="2">IMV protein, entry/fusion</fullName>
    </submittedName>
</protein>
<dbReference type="Proteomes" id="UP000217428">
    <property type="component" value="Segment"/>
</dbReference>
<accession>A0A220T6D2</accession>
<dbReference type="Pfam" id="PF04872">
    <property type="entry name" value="Pox_L5"/>
    <property type="match status" value="1"/>
</dbReference>
<evidence type="ECO:0000256" key="1">
    <source>
        <dbReference type="SAM" id="Phobius"/>
    </source>
</evidence>
<reference evidence="2 3" key="1">
    <citation type="journal article" date="2017" name="Virus Genes">
        <title>Characterization of Eptesipoxvirus, a novel poxvirus from a microchiropteran bat.</title>
        <authorList>
            <person name="Tu S.L."/>
            <person name="Nakazawa Y."/>
            <person name="Gao J."/>
            <person name="Wilkins K."/>
            <person name="Gallardo-Romero N."/>
            <person name="Li Y."/>
            <person name="Emerson G.L."/>
            <person name="Carroll D.S."/>
            <person name="Upton C."/>
        </authorList>
    </citation>
    <scope>NUCLEOTIDE SEQUENCE [LARGE SCALE GENOMIC DNA]</scope>
    <source>
        <strain evidence="2 3">Washington</strain>
    </source>
</reference>
<evidence type="ECO:0000313" key="3">
    <source>
        <dbReference type="Proteomes" id="UP000217428"/>
    </source>
</evidence>
<gene>
    <name evidence="2" type="ORF">EPTV-WA-068</name>
</gene>
<sequence>MECCTPTVYLNPVFIEPNIKHSLLNSYKYTFIILFEICIISVLLFTFFKTEILMLLRPKKYKSENYINKLKSATLICDGNVLKITGLANAKILPALALNKEPISINECKELLYSINGSRQVSLNDVLRKRQIIF</sequence>
<dbReference type="OrthoDB" id="20833at10239"/>
<keyword evidence="3" id="KW-1185">Reference proteome</keyword>
<keyword evidence="1" id="KW-0812">Transmembrane</keyword>
<feature type="transmembrane region" description="Helical" evidence="1">
    <location>
        <begin position="29"/>
        <end position="48"/>
    </location>
</feature>
<name>A0A220T6D2_9POXV</name>
<evidence type="ECO:0000313" key="2">
    <source>
        <dbReference type="EMBL" id="ASK51269.1"/>
    </source>
</evidence>
<keyword evidence="1" id="KW-0472">Membrane</keyword>